<evidence type="ECO:0000256" key="8">
    <source>
        <dbReference type="ARBA" id="ARBA00023239"/>
    </source>
</evidence>
<feature type="domain" description="Threonine synthase N-terminal" evidence="10">
    <location>
        <begin position="9"/>
        <end position="87"/>
    </location>
</feature>
<evidence type="ECO:0000256" key="1">
    <source>
        <dbReference type="ARBA" id="ARBA00001933"/>
    </source>
</evidence>
<reference evidence="11 12" key="1">
    <citation type="submission" date="2024-09" db="EMBL/GenBank/DDBJ databases">
        <title>Rethinking Asexuality: The Enigmatic Case of Functional Sexual Genes in Lepraria (Stereocaulaceae).</title>
        <authorList>
            <person name="Doellman M."/>
            <person name="Sun Y."/>
            <person name="Barcenas-Pena A."/>
            <person name="Lumbsch H.T."/>
            <person name="Grewe F."/>
        </authorList>
    </citation>
    <scope>NUCLEOTIDE SEQUENCE [LARGE SCALE GENOMIC DNA]</scope>
    <source>
        <strain evidence="11 12">Mercado 3170</strain>
    </source>
</reference>
<evidence type="ECO:0000256" key="7">
    <source>
        <dbReference type="ARBA" id="ARBA00022898"/>
    </source>
</evidence>
<dbReference type="InterPro" id="IPR001926">
    <property type="entry name" value="TrpB-like_PALP"/>
</dbReference>
<dbReference type="SUPFAM" id="SSF53686">
    <property type="entry name" value="Tryptophan synthase beta subunit-like PLP-dependent enzymes"/>
    <property type="match status" value="1"/>
</dbReference>
<keyword evidence="8" id="KW-0456">Lyase</keyword>
<gene>
    <name evidence="11" type="ORF">N7G274_005097</name>
</gene>
<dbReference type="PANTHER" id="PTHR42690">
    <property type="entry name" value="THREONINE SYNTHASE FAMILY MEMBER"/>
    <property type="match status" value="1"/>
</dbReference>
<protein>
    <recommendedName>
        <fullName evidence="4">threonine synthase</fullName>
        <ecNumber evidence="4">4.2.3.1</ecNumber>
    </recommendedName>
</protein>
<dbReference type="NCBIfam" id="TIGR00260">
    <property type="entry name" value="thrC"/>
    <property type="match status" value="1"/>
</dbReference>
<evidence type="ECO:0000313" key="12">
    <source>
        <dbReference type="Proteomes" id="UP001590950"/>
    </source>
</evidence>
<evidence type="ECO:0000256" key="2">
    <source>
        <dbReference type="ARBA" id="ARBA00004979"/>
    </source>
</evidence>
<sequence>MTSHTPSQKYLSSRGGFYDCTFEEVVLQGLASDGGLFLPQKIPLMEEIPDDWTDWSFEEMAYHIFSRYISPSEIPPNDLKDIVHRSYSRSVFRSADVTPLVTLNGEKQLYLLELFHGPTFAFKDVALQFLGNLFEYFLLRRNEGKTGVQREHLTVIGATSGDTGSAAIYGLRGKQDVSVMIMFPKGRVSPVQEAQMTSVLDDNVHNLAVDGSFDDCQDFVKALFGDTDINKTHKLAAVNSINWARILAQITYYFHSYASLIKSGKITSDSKIRFVVPTGNFGDILAGYFAKRMGLPIEKLVIATNENDILHRFWKTGYYEKKPVHGREANGGIPEDGVKADEDGVKGTLSPAMDILVSSNFERLLWFLAFQVHSLGPLEQQRKIAGRMVKGWLEELKSRGGFSVQPQLLQAAKLDFESERVSDKETLAIIRDIYSFDTPAAKEGRSQDTTGIAKDGHYILDPHSAIGVAAALRSIERAPPPETHHIALATAHPAKFSGAVTEALEKEKGFRFEDVLPDQFVGLEKLPRQVTDVKKSDGLEGLKELIRSRVASRQTL</sequence>
<dbReference type="InterPro" id="IPR051166">
    <property type="entry name" value="Threonine_Synthase"/>
</dbReference>
<dbReference type="Pfam" id="PF24857">
    <property type="entry name" value="THR4_C"/>
    <property type="match status" value="1"/>
</dbReference>
<dbReference type="PROSITE" id="PS00165">
    <property type="entry name" value="DEHYDRATASE_SER_THR"/>
    <property type="match status" value="1"/>
</dbReference>
<comment type="pathway">
    <text evidence="2">Amino-acid biosynthesis; L-threonine biosynthesis; L-threonine from L-aspartate: step 5/5.</text>
</comment>
<evidence type="ECO:0000259" key="9">
    <source>
        <dbReference type="Pfam" id="PF00291"/>
    </source>
</evidence>
<evidence type="ECO:0000256" key="6">
    <source>
        <dbReference type="ARBA" id="ARBA00022697"/>
    </source>
</evidence>
<evidence type="ECO:0000259" key="10">
    <source>
        <dbReference type="Pfam" id="PF14821"/>
    </source>
</evidence>
<dbReference type="EC" id="4.2.3.1" evidence="4"/>
<keyword evidence="12" id="KW-1185">Reference proteome</keyword>
<evidence type="ECO:0000313" key="11">
    <source>
        <dbReference type="EMBL" id="KAL2041910.1"/>
    </source>
</evidence>
<keyword evidence="6" id="KW-0791">Threonine biosynthesis</keyword>
<comment type="caution">
    <text evidence="11">The sequence shown here is derived from an EMBL/GenBank/DDBJ whole genome shotgun (WGS) entry which is preliminary data.</text>
</comment>
<dbReference type="InterPro" id="IPR000634">
    <property type="entry name" value="Ser/Thr_deHydtase_PyrdxlP-BS"/>
</dbReference>
<evidence type="ECO:0000256" key="3">
    <source>
        <dbReference type="ARBA" id="ARBA00005517"/>
    </source>
</evidence>
<dbReference type="Pfam" id="PF14821">
    <property type="entry name" value="Thr_synth_N"/>
    <property type="match status" value="1"/>
</dbReference>
<dbReference type="Pfam" id="PF00291">
    <property type="entry name" value="PALP"/>
    <property type="match status" value="1"/>
</dbReference>
<dbReference type="InterPro" id="IPR004450">
    <property type="entry name" value="Thr_synthase-like"/>
</dbReference>
<keyword evidence="7" id="KW-0663">Pyridoxal phosphate</keyword>
<dbReference type="Gene3D" id="3.90.1380.10">
    <property type="entry name" value="Threonine synthase, N-terminal domain"/>
    <property type="match status" value="1"/>
</dbReference>
<comment type="similarity">
    <text evidence="3">Belongs to the threonine synthase family.</text>
</comment>
<dbReference type="Gene3D" id="3.40.50.1100">
    <property type="match status" value="2"/>
</dbReference>
<dbReference type="PANTHER" id="PTHR42690:SF1">
    <property type="entry name" value="THREONINE SYNTHASE-LIKE 2"/>
    <property type="match status" value="1"/>
</dbReference>
<name>A0ABR4A9X2_9LECA</name>
<proteinExistence type="inferred from homology"/>
<accession>A0ABR4A9X2</accession>
<dbReference type="InterPro" id="IPR037158">
    <property type="entry name" value="Thr_synth_N_sf"/>
</dbReference>
<keyword evidence="5" id="KW-0028">Amino-acid biosynthesis</keyword>
<evidence type="ECO:0000256" key="5">
    <source>
        <dbReference type="ARBA" id="ARBA00022605"/>
    </source>
</evidence>
<dbReference type="Proteomes" id="UP001590950">
    <property type="component" value="Unassembled WGS sequence"/>
</dbReference>
<dbReference type="EMBL" id="JBEFKJ010000015">
    <property type="protein sequence ID" value="KAL2041910.1"/>
    <property type="molecule type" value="Genomic_DNA"/>
</dbReference>
<evidence type="ECO:0000256" key="4">
    <source>
        <dbReference type="ARBA" id="ARBA00013028"/>
    </source>
</evidence>
<feature type="domain" description="Tryptophan synthase beta chain-like PALP" evidence="9">
    <location>
        <begin position="97"/>
        <end position="330"/>
    </location>
</feature>
<dbReference type="CDD" id="cd01560">
    <property type="entry name" value="Thr-synth_2"/>
    <property type="match status" value="1"/>
</dbReference>
<dbReference type="InterPro" id="IPR036052">
    <property type="entry name" value="TrpB-like_PALP_sf"/>
</dbReference>
<dbReference type="InterPro" id="IPR029144">
    <property type="entry name" value="Thr_synth_N"/>
</dbReference>
<comment type="cofactor">
    <cofactor evidence="1">
        <name>pyridoxal 5'-phosphate</name>
        <dbReference type="ChEBI" id="CHEBI:597326"/>
    </cofactor>
</comment>
<organism evidence="11 12">
    <name type="scientific">Stereocaulon virgatum</name>
    <dbReference type="NCBI Taxonomy" id="373712"/>
    <lineage>
        <taxon>Eukaryota</taxon>
        <taxon>Fungi</taxon>
        <taxon>Dikarya</taxon>
        <taxon>Ascomycota</taxon>
        <taxon>Pezizomycotina</taxon>
        <taxon>Lecanoromycetes</taxon>
        <taxon>OSLEUM clade</taxon>
        <taxon>Lecanoromycetidae</taxon>
        <taxon>Lecanorales</taxon>
        <taxon>Lecanorineae</taxon>
        <taxon>Stereocaulaceae</taxon>
        <taxon>Stereocaulon</taxon>
    </lineage>
</organism>